<dbReference type="PANTHER" id="PTHR12526:SF640">
    <property type="entry name" value="COLANIC ACID BIOSYNTHESIS GLYCOSYLTRANSFERASE WCAL-RELATED"/>
    <property type="match status" value="1"/>
</dbReference>
<dbReference type="SUPFAM" id="SSF53756">
    <property type="entry name" value="UDP-Glycosyltransferase/glycogen phosphorylase"/>
    <property type="match status" value="1"/>
</dbReference>
<name>A0A506UKV5_9PROT</name>
<dbReference type="PANTHER" id="PTHR12526">
    <property type="entry name" value="GLYCOSYLTRANSFERASE"/>
    <property type="match status" value="1"/>
</dbReference>
<dbReference type="Pfam" id="PF13439">
    <property type="entry name" value="Glyco_transf_4"/>
    <property type="match status" value="1"/>
</dbReference>
<proteinExistence type="inferred from homology"/>
<comment type="similarity">
    <text evidence="1">Belongs to the glycosyltransferase group 1 family. Glycosyltransferase 4 subfamily.</text>
</comment>
<dbReference type="RefSeq" id="WP_165600685.1">
    <property type="nucleotide sequence ID" value="NZ_SORZ01000002.1"/>
</dbReference>
<comment type="caution">
    <text evidence="5">The sequence shown here is derived from an EMBL/GenBank/DDBJ whole genome shotgun (WGS) entry which is preliminary data.</text>
</comment>
<dbReference type="CDD" id="cd03811">
    <property type="entry name" value="GT4_GT28_WabH-like"/>
    <property type="match status" value="1"/>
</dbReference>
<dbReference type="AlphaFoldDB" id="A0A506UKV5"/>
<dbReference type="GO" id="GO:0016757">
    <property type="term" value="F:glycosyltransferase activity"/>
    <property type="evidence" value="ECO:0007669"/>
    <property type="project" value="UniProtKB-KW"/>
</dbReference>
<reference evidence="5 6" key="1">
    <citation type="submission" date="2019-03" db="EMBL/GenBank/DDBJ databases">
        <title>The complete genome sequence of Neokomagataea sp. Jb2 NBRC113641.</title>
        <authorList>
            <person name="Chua K.-O."/>
            <person name="Chan K.-G."/>
            <person name="See-Too W.-S."/>
        </authorList>
    </citation>
    <scope>NUCLEOTIDE SEQUENCE [LARGE SCALE GENOMIC DNA]</scope>
    <source>
        <strain evidence="5 6">Jb2</strain>
    </source>
</reference>
<protein>
    <submittedName>
        <fullName evidence="5">Glycosyltransferase</fullName>
    </submittedName>
</protein>
<sequence length="367" mass="40585">MRIHYLVSSLDSGGAEFVIPDLVRFFERHGHEVDLTACEPKDMGTAPRLAEANIPCHLLANPRRFFIPTLHGLLKHLRARRPDVIWTSLTRATALGQIAGRLLNIPVVSWKHSAAVRPSMLAMSRMSQLWIGDSPMLGSYLRTKMHLPADRVMTWPLLRCDMESSVPGYWQGQGVLHLGSVGRLHEVKNYDRLLKALALFREHHPALAARLHLSLAGDGPERDALEAQIRTLGLEQNVTLVGALRHVGPFLESLHLYVQPSRYEGLCLAAHEAMAAGLPVMATPVGELQASLRDGRTGFVLKGDLETAICTTLEHLFTQPHLLASCGQAGQALARGNFSPAAFETHGRQVLTRVEEIARQARWKRPA</sequence>
<dbReference type="Proteomes" id="UP000315037">
    <property type="component" value="Unassembled WGS sequence"/>
</dbReference>
<dbReference type="InterPro" id="IPR028098">
    <property type="entry name" value="Glyco_trans_4-like_N"/>
</dbReference>
<evidence type="ECO:0000313" key="6">
    <source>
        <dbReference type="Proteomes" id="UP000315037"/>
    </source>
</evidence>
<keyword evidence="6" id="KW-1185">Reference proteome</keyword>
<dbReference type="EMBL" id="SORZ01000002">
    <property type="protein sequence ID" value="TPW33994.1"/>
    <property type="molecule type" value="Genomic_DNA"/>
</dbReference>
<gene>
    <name evidence="5" type="ORF">E3202_05350</name>
</gene>
<evidence type="ECO:0000256" key="3">
    <source>
        <dbReference type="ARBA" id="ARBA00022679"/>
    </source>
</evidence>
<evidence type="ECO:0000256" key="2">
    <source>
        <dbReference type="ARBA" id="ARBA00022676"/>
    </source>
</evidence>
<keyword evidence="3 5" id="KW-0808">Transferase</keyword>
<dbReference type="Gene3D" id="3.40.50.2000">
    <property type="entry name" value="Glycogen Phosphorylase B"/>
    <property type="match status" value="2"/>
</dbReference>
<evidence type="ECO:0000259" key="4">
    <source>
        <dbReference type="Pfam" id="PF13439"/>
    </source>
</evidence>
<feature type="domain" description="Glycosyltransferase subfamily 4-like N-terminal" evidence="4">
    <location>
        <begin position="13"/>
        <end position="156"/>
    </location>
</feature>
<accession>A0A506UKV5</accession>
<evidence type="ECO:0000256" key="1">
    <source>
        <dbReference type="ARBA" id="ARBA00009481"/>
    </source>
</evidence>
<organism evidence="5 6">
    <name type="scientific">Oecophyllibacter saccharovorans</name>
    <dbReference type="NCBI Taxonomy" id="2558360"/>
    <lineage>
        <taxon>Bacteria</taxon>
        <taxon>Pseudomonadati</taxon>
        <taxon>Pseudomonadota</taxon>
        <taxon>Alphaproteobacteria</taxon>
        <taxon>Acetobacterales</taxon>
        <taxon>Acetobacteraceae</taxon>
        <taxon>Oecophyllibacter</taxon>
    </lineage>
</organism>
<keyword evidence="2" id="KW-0328">Glycosyltransferase</keyword>
<evidence type="ECO:0000313" key="5">
    <source>
        <dbReference type="EMBL" id="TPW33994.1"/>
    </source>
</evidence>
<dbReference type="Pfam" id="PF13692">
    <property type="entry name" value="Glyco_trans_1_4"/>
    <property type="match status" value="1"/>
</dbReference>